<dbReference type="EMBL" id="CDHN01000001">
    <property type="protein sequence ID" value="CEJ83153.1"/>
    <property type="molecule type" value="Genomic_DNA"/>
</dbReference>
<dbReference type="Proteomes" id="UP000039046">
    <property type="component" value="Unassembled WGS sequence"/>
</dbReference>
<name>A0A0A1SRX5_9HYPO</name>
<evidence type="ECO:0000313" key="2">
    <source>
        <dbReference type="Proteomes" id="UP000039046"/>
    </source>
</evidence>
<keyword evidence="2" id="KW-1185">Reference proteome</keyword>
<gene>
    <name evidence="1" type="ORF">VHEMI03175</name>
</gene>
<reference evidence="1 2" key="1">
    <citation type="journal article" date="2015" name="Genome Announc.">
        <title>Draft Genome Sequence and Gene Annotation of the Entomopathogenic Fungus Verticillium hemipterigenum.</title>
        <authorList>
            <person name="Horn F."/>
            <person name="Habel A."/>
            <person name="Scharf D.H."/>
            <person name="Dworschak J."/>
            <person name="Brakhage A.A."/>
            <person name="Guthke R."/>
            <person name="Hertweck C."/>
            <person name="Linde J."/>
        </authorList>
    </citation>
    <scope>NUCLEOTIDE SEQUENCE [LARGE SCALE GENOMIC DNA]</scope>
</reference>
<sequence>MDYSGHVKESVIDMLMFNALKMDATIGDKHAALGFWNWVLKTYFFRHHSYNIMINAPNLPSGQNTPRMDFAIQMLPDVLSERNTDYLVMGMGCSAFASAKDVAAMEEKIQNQAAVYIDAMREPSMWLMTFMGSKVRLWGYQKYKLVPLFPNDHESFKVDGYFDAESNRSALQSAFNFIKRVEPRIYIREYEALGKLPFQEKLNKIYTKLAKSPERSTENNRMKLINSAVAYATQVEGTQGEGSTSKIAYK</sequence>
<evidence type="ECO:0000313" key="1">
    <source>
        <dbReference type="EMBL" id="CEJ83153.1"/>
    </source>
</evidence>
<dbReference type="OrthoDB" id="5418574at2759"/>
<dbReference type="AlphaFoldDB" id="A0A0A1SRX5"/>
<dbReference type="HOGENOM" id="CLU_1111995_0_0_1"/>
<accession>A0A0A1SRX5</accession>
<organism evidence="1 2">
    <name type="scientific">[Torrubiella] hemipterigena</name>
    <dbReference type="NCBI Taxonomy" id="1531966"/>
    <lineage>
        <taxon>Eukaryota</taxon>
        <taxon>Fungi</taxon>
        <taxon>Dikarya</taxon>
        <taxon>Ascomycota</taxon>
        <taxon>Pezizomycotina</taxon>
        <taxon>Sordariomycetes</taxon>
        <taxon>Hypocreomycetidae</taxon>
        <taxon>Hypocreales</taxon>
        <taxon>Clavicipitaceae</taxon>
        <taxon>Clavicipitaceae incertae sedis</taxon>
        <taxon>'Torrubiella' clade</taxon>
    </lineage>
</organism>
<protein>
    <submittedName>
        <fullName evidence="1">Uncharacterized protein</fullName>
    </submittedName>
</protein>
<proteinExistence type="predicted"/>